<proteinExistence type="predicted"/>
<feature type="transmembrane region" description="Helical" evidence="1">
    <location>
        <begin position="38"/>
        <end position="62"/>
    </location>
</feature>
<keyword evidence="3" id="KW-1185">Reference proteome</keyword>
<evidence type="ECO:0000313" key="3">
    <source>
        <dbReference type="Proteomes" id="UP000006859"/>
    </source>
</evidence>
<keyword evidence="1" id="KW-0472">Membrane</keyword>
<dbReference type="AlphaFoldDB" id="E0SLW5"/>
<dbReference type="Proteomes" id="UP000006859">
    <property type="component" value="Chromosome"/>
</dbReference>
<dbReference type="HOGENOM" id="CLU_2715892_0_0_6"/>
<organism evidence="2 3">
    <name type="scientific">Dickeya dadantii (strain 3937)</name>
    <name type="common">Erwinia chrysanthemi (strain 3937)</name>
    <dbReference type="NCBI Taxonomy" id="198628"/>
    <lineage>
        <taxon>Bacteria</taxon>
        <taxon>Pseudomonadati</taxon>
        <taxon>Pseudomonadota</taxon>
        <taxon>Gammaproteobacteria</taxon>
        <taxon>Enterobacterales</taxon>
        <taxon>Pectobacteriaceae</taxon>
        <taxon>Dickeya</taxon>
    </lineage>
</organism>
<reference evidence="2 3" key="1">
    <citation type="journal article" date="2011" name="J. Bacteriol.">
        <title>Genome sequence of the plant-pathogenic bacterium Dickeya dadantii 3937.</title>
        <authorList>
            <person name="Glasner J.D."/>
            <person name="Yang C.H."/>
            <person name="Reverchon S."/>
            <person name="Hugouvieux-Cotte-Pattat N."/>
            <person name="Condemine G."/>
            <person name="Bohin J.P."/>
            <person name="Van Gijsegem F."/>
            <person name="Yang S."/>
            <person name="Franza T."/>
            <person name="Expert D."/>
            <person name="Plunkett G. III"/>
            <person name="San Francisco M.J."/>
            <person name="Charkowski A.O."/>
            <person name="Py B."/>
            <person name="Bell K."/>
            <person name="Rauscher L."/>
            <person name="Rodriguez-Palenzuela P."/>
            <person name="Toussaint A."/>
            <person name="Holeva M.C."/>
            <person name="He S.Y."/>
            <person name="Douet V."/>
            <person name="Boccara M."/>
            <person name="Blanco C."/>
            <person name="Toth I."/>
            <person name="Anderson B.D."/>
            <person name="Biehl B.S."/>
            <person name="Mau B."/>
            <person name="Flynn S.M."/>
            <person name="Barras F."/>
            <person name="Lindeberg M."/>
            <person name="Birch P.R."/>
            <person name="Tsuyumu S."/>
            <person name="Shi X."/>
            <person name="Hibbing M."/>
            <person name="Yap M.N."/>
            <person name="Carpentier M."/>
            <person name="Dassa E."/>
            <person name="Umehara M."/>
            <person name="Kim J.F."/>
            <person name="Rusch M."/>
            <person name="Soni P."/>
            <person name="Mayhew G.F."/>
            <person name="Fouts D.E."/>
            <person name="Gill S.R."/>
            <person name="Blattner F.R."/>
            <person name="Keen N.T."/>
            <person name="Perna N.T."/>
        </authorList>
    </citation>
    <scope>NUCLEOTIDE SEQUENCE [LARGE SCALE GENOMIC DNA]</scope>
    <source>
        <strain evidence="2 3">3937</strain>
    </source>
</reference>
<keyword evidence="1" id="KW-0812">Transmembrane</keyword>
<dbReference type="EMBL" id="CP002038">
    <property type="protein sequence ID" value="ADM98123.1"/>
    <property type="molecule type" value="Genomic_DNA"/>
</dbReference>
<protein>
    <submittedName>
        <fullName evidence="2">Uncharacterized protein</fullName>
    </submittedName>
</protein>
<sequence length="72" mass="7825">MVSGILPMAYINLYNGRFTRQGVLGADGKPGIFVHPGVIPISTASITAKILPFTWLAVYMLLPCRKHNADNP</sequence>
<evidence type="ECO:0000256" key="1">
    <source>
        <dbReference type="SAM" id="Phobius"/>
    </source>
</evidence>
<gene>
    <name evidence="2" type="ordered locus">Dda3937_04549</name>
</gene>
<evidence type="ECO:0000313" key="2">
    <source>
        <dbReference type="EMBL" id="ADM98123.1"/>
    </source>
</evidence>
<name>E0SLW5_DICD3</name>
<accession>E0SLW5</accession>
<dbReference type="STRING" id="198628.Dda3937_04549"/>
<keyword evidence="1" id="KW-1133">Transmembrane helix</keyword>
<dbReference type="KEGG" id="ddd:Dda3937_04549"/>